<dbReference type="InterPro" id="IPR013087">
    <property type="entry name" value="Znf_C2H2_type"/>
</dbReference>
<evidence type="ECO:0000313" key="4">
    <source>
        <dbReference type="Proteomes" id="UP000244855"/>
    </source>
</evidence>
<feature type="domain" description="C2H2-type" evidence="2">
    <location>
        <begin position="696"/>
        <end position="717"/>
    </location>
</feature>
<proteinExistence type="predicted"/>
<dbReference type="STRING" id="97972.A0A2V1D5H5"/>
<dbReference type="PROSITE" id="PS00028">
    <property type="entry name" value="ZINC_FINGER_C2H2_1"/>
    <property type="match status" value="1"/>
</dbReference>
<sequence length="721" mass="83113">MQRRSSYDDSSDSEYAGSDVAGDSDTDLTDVEICSDDEDHKLDGDIGEEESFFDDGLHSPAYYIQQLEAFDEQEYTKEDYKDGTTRLMDRMEDQWHKCWKCLGRERFRNYETVSVGTLFTFFDWLLGQRRGKKGRRLRGTKFASSLGTYWKVFRLVYERSTSVRLDPKMNRGMHKVLRKLARKHGLKKIGRDKACMYVEDLALVLQTNLVTTEKRYTHGRYRIQVQLYLQLGGFTANRPKALLSLCYKHIQVTLLRDPEGGPHRVLLEFTFEFTKEFLGIKDMNTFPLPEVMYDETFLFSPHAFLLGILFYDKAFAAYNLTSPEELSRLQIPSGRNELPLRLNRKLDDIPVFRKAVRSVDGWVISPSEPLPYSTLLPWIKALGQITSFKQVTRPYSLRYAGGKAFNENGNVSEAMQNLMMGHASITTFLKHYLSRRVTVDTQAVVRGIQPQEALMRAACTMSRSIDRRRPRRLTPEQSASVNNDPAVRTLLNQRKRLKHTLPNATQDPEYKALTSKISRERQRLRHALFQDVMERWEFEQPVRDVEQQLAGEEVKDDPEMVHDPMSPAQEELVSSVMSKAGSTIEEEMNRRNRSIRAVTLYCGLEEGRSNPTRTARRSRNVGLATKSQLGHEADLIEAAKVSVYKDKRPKICFLCLGNKNLPLAMRIHSFCTAGDLSRHFERKHLRHIKGGECPRCELCQLLFNSKMHLQRHAIDVHGTVS</sequence>
<feature type="compositionally biased region" description="Acidic residues" evidence="1">
    <location>
        <begin position="22"/>
        <end position="37"/>
    </location>
</feature>
<evidence type="ECO:0000256" key="1">
    <source>
        <dbReference type="SAM" id="MobiDB-lite"/>
    </source>
</evidence>
<dbReference type="OrthoDB" id="4485682at2759"/>
<dbReference type="InterPro" id="IPR021842">
    <property type="entry name" value="DUF3435"/>
</dbReference>
<dbReference type="Proteomes" id="UP000244855">
    <property type="component" value="Unassembled WGS sequence"/>
</dbReference>
<dbReference type="EMBL" id="KZ805648">
    <property type="protein sequence ID" value="PVH92773.1"/>
    <property type="molecule type" value="Genomic_DNA"/>
</dbReference>
<dbReference type="Pfam" id="PF11917">
    <property type="entry name" value="DUF3435"/>
    <property type="match status" value="1"/>
</dbReference>
<reference evidence="3 4" key="1">
    <citation type="journal article" date="2018" name="Sci. Rep.">
        <title>Comparative genomics provides insights into the lifestyle and reveals functional heterogeneity of dark septate endophytic fungi.</title>
        <authorList>
            <person name="Knapp D.G."/>
            <person name="Nemeth J.B."/>
            <person name="Barry K."/>
            <person name="Hainaut M."/>
            <person name="Henrissat B."/>
            <person name="Johnson J."/>
            <person name="Kuo A."/>
            <person name="Lim J.H.P."/>
            <person name="Lipzen A."/>
            <person name="Nolan M."/>
            <person name="Ohm R.A."/>
            <person name="Tamas L."/>
            <person name="Grigoriev I.V."/>
            <person name="Spatafora J.W."/>
            <person name="Nagy L.G."/>
            <person name="Kovacs G.M."/>
        </authorList>
    </citation>
    <scope>NUCLEOTIDE SEQUENCE [LARGE SCALE GENOMIC DNA]</scope>
    <source>
        <strain evidence="3 4">DSE2036</strain>
    </source>
</reference>
<name>A0A2V1D5H5_9PLEO</name>
<organism evidence="3 4">
    <name type="scientific">Periconia macrospinosa</name>
    <dbReference type="NCBI Taxonomy" id="97972"/>
    <lineage>
        <taxon>Eukaryota</taxon>
        <taxon>Fungi</taxon>
        <taxon>Dikarya</taxon>
        <taxon>Ascomycota</taxon>
        <taxon>Pezizomycotina</taxon>
        <taxon>Dothideomycetes</taxon>
        <taxon>Pleosporomycetidae</taxon>
        <taxon>Pleosporales</taxon>
        <taxon>Massarineae</taxon>
        <taxon>Periconiaceae</taxon>
        <taxon>Periconia</taxon>
    </lineage>
</organism>
<accession>A0A2V1D5H5</accession>
<dbReference type="PANTHER" id="PTHR37535">
    <property type="entry name" value="FLUG DOMAIN PROTEIN"/>
    <property type="match status" value="1"/>
</dbReference>
<dbReference type="PANTHER" id="PTHR37535:SF2">
    <property type="entry name" value="FINGER DOMAIN PROTEIN, PUTATIVE (AFU_ORTHOLOGUE AFUA_6G09300)-RELATED"/>
    <property type="match status" value="1"/>
</dbReference>
<dbReference type="AlphaFoldDB" id="A0A2V1D5H5"/>
<gene>
    <name evidence="3" type="ORF">DM02DRAFT_619719</name>
</gene>
<keyword evidence="4" id="KW-1185">Reference proteome</keyword>
<feature type="region of interest" description="Disordered" evidence="1">
    <location>
        <begin position="1"/>
        <end position="40"/>
    </location>
</feature>
<protein>
    <submittedName>
        <fullName evidence="3">C2H2 finger domain protein</fullName>
    </submittedName>
</protein>
<evidence type="ECO:0000313" key="3">
    <source>
        <dbReference type="EMBL" id="PVH92773.1"/>
    </source>
</evidence>
<evidence type="ECO:0000259" key="2">
    <source>
        <dbReference type="PROSITE" id="PS00028"/>
    </source>
</evidence>